<keyword evidence="1" id="KW-0472">Membrane</keyword>
<dbReference type="EMBL" id="FNFY01000028">
    <property type="protein sequence ID" value="SDL18212.1"/>
    <property type="molecule type" value="Genomic_DNA"/>
</dbReference>
<keyword evidence="1" id="KW-1133">Transmembrane helix</keyword>
<dbReference type="Proteomes" id="UP000199008">
    <property type="component" value="Unassembled WGS sequence"/>
</dbReference>
<feature type="transmembrane region" description="Helical" evidence="1">
    <location>
        <begin position="43"/>
        <end position="64"/>
    </location>
</feature>
<dbReference type="STRING" id="576118.SAMN05216216_12815"/>
<reference evidence="4" key="1">
    <citation type="submission" date="2016-10" db="EMBL/GenBank/DDBJ databases">
        <authorList>
            <person name="Varghese N."/>
            <person name="Submissions S."/>
        </authorList>
    </citation>
    <scope>NUCLEOTIDE SEQUENCE [LARGE SCALE GENOMIC DNA]</scope>
    <source>
        <strain evidence="4">CGMCC 1.8895</strain>
    </source>
</reference>
<keyword evidence="1" id="KW-0812">Transmembrane</keyword>
<name>A0A1G9HZD1_9BACL</name>
<organism evidence="3 4">
    <name type="scientific">Lacicoccus qingdaonensis</name>
    <dbReference type="NCBI Taxonomy" id="576118"/>
    <lineage>
        <taxon>Bacteria</taxon>
        <taxon>Bacillati</taxon>
        <taxon>Bacillota</taxon>
        <taxon>Bacilli</taxon>
        <taxon>Bacillales</taxon>
        <taxon>Salinicoccaceae</taxon>
        <taxon>Lacicoccus</taxon>
    </lineage>
</organism>
<dbReference type="OrthoDB" id="1750577at2"/>
<evidence type="ECO:0000313" key="4">
    <source>
        <dbReference type="Proteomes" id="UP000199008"/>
    </source>
</evidence>
<dbReference type="AlphaFoldDB" id="A0A1G9HZD1"/>
<dbReference type="InterPro" id="IPR005182">
    <property type="entry name" value="YdbS-like_PH"/>
</dbReference>
<protein>
    <recommendedName>
        <fullName evidence="2">YdbS-like PH domain-containing protein</fullName>
    </recommendedName>
</protein>
<evidence type="ECO:0000313" key="3">
    <source>
        <dbReference type="EMBL" id="SDL18212.1"/>
    </source>
</evidence>
<dbReference type="PANTHER" id="PTHR34473">
    <property type="entry name" value="UPF0699 TRANSMEMBRANE PROTEIN YDBS"/>
    <property type="match status" value="1"/>
</dbReference>
<proteinExistence type="predicted"/>
<evidence type="ECO:0000256" key="1">
    <source>
        <dbReference type="SAM" id="Phobius"/>
    </source>
</evidence>
<evidence type="ECO:0000259" key="2">
    <source>
        <dbReference type="Pfam" id="PF03703"/>
    </source>
</evidence>
<sequence length="157" mass="18374">MKKISPKAIRLWRIKAGIYASVCLLLTIIVFILSVTVLEFLPWYVPLALMLITLYIVLVDIWLVPRLKYKFFRYGIFDDEIHVHEGIFIKKQKAVPIFRIQNIDTTVGPIMRRMKLKGISLRTPAERVYIPELQEEDADSLRTTIRDIINKQSRSES</sequence>
<dbReference type="PANTHER" id="PTHR34473:SF2">
    <property type="entry name" value="UPF0699 TRANSMEMBRANE PROTEIN YDBT"/>
    <property type="match status" value="1"/>
</dbReference>
<dbReference type="Pfam" id="PF03703">
    <property type="entry name" value="bPH_2"/>
    <property type="match status" value="1"/>
</dbReference>
<dbReference type="RefSeq" id="WP_092987722.1">
    <property type="nucleotide sequence ID" value="NZ_FNFY01000028.1"/>
</dbReference>
<feature type="transmembrane region" description="Helical" evidence="1">
    <location>
        <begin position="16"/>
        <end position="37"/>
    </location>
</feature>
<gene>
    <name evidence="3" type="ORF">SAMN05216216_12815</name>
</gene>
<feature type="domain" description="YdbS-like PH" evidence="2">
    <location>
        <begin position="69"/>
        <end position="145"/>
    </location>
</feature>
<accession>A0A1G9HZD1</accession>
<keyword evidence="4" id="KW-1185">Reference proteome</keyword>